<evidence type="ECO:0000256" key="1">
    <source>
        <dbReference type="SAM" id="MobiDB-lite"/>
    </source>
</evidence>
<sequence length="267" mass="28435">MPELPDSEIRADAPTDVEASAPVETLDADVTEAADATEAADPTEGADATDGAEATEVADAPAAHEPDPVLLASVDLARRALLETTAPETVGSVLGHVVEDEHVLTLHFASDLAGYPGWHWSVTLVRVEDAEPTIVETQLLPGERALLAPAWIPWSERLADYRAAQAAAAAAAREAADGHGEGDDLDDASEELEIVADDAFDNDADDHDDDDHDDDDHDVEVDDENDEDHDDDGLDGDHDDLDVDVDVDVDADDDAHDDLDVDDDRDD</sequence>
<comment type="caution">
    <text evidence="2">The sequence shown here is derived from an EMBL/GenBank/DDBJ whole genome shotgun (WGS) entry which is preliminary data.</text>
</comment>
<dbReference type="EMBL" id="JAMZDY010000001">
    <property type="protein sequence ID" value="MCP2372590.1"/>
    <property type="molecule type" value="Genomic_DNA"/>
</dbReference>
<accession>A0A9X2H4D5</accession>
<gene>
    <name evidence="2" type="ORF">BJ978_003266</name>
</gene>
<proteinExistence type="predicted"/>
<keyword evidence="3" id="KW-1185">Reference proteome</keyword>
<reference evidence="2" key="1">
    <citation type="submission" date="2022-06" db="EMBL/GenBank/DDBJ databases">
        <title>Sequencing the genomes of 1000 actinobacteria strains.</title>
        <authorList>
            <person name="Klenk H.-P."/>
        </authorList>
    </citation>
    <scope>NUCLEOTIDE SEQUENCE</scope>
    <source>
        <strain evidence="2">DSM 22016</strain>
    </source>
</reference>
<feature type="compositionally biased region" description="Low complexity" evidence="1">
    <location>
        <begin position="33"/>
        <end position="61"/>
    </location>
</feature>
<organism evidence="2 3">
    <name type="scientific">Agromyces terreus</name>
    <dbReference type="NCBI Taxonomy" id="424795"/>
    <lineage>
        <taxon>Bacteria</taxon>
        <taxon>Bacillati</taxon>
        <taxon>Actinomycetota</taxon>
        <taxon>Actinomycetes</taxon>
        <taxon>Micrococcales</taxon>
        <taxon>Microbacteriaceae</taxon>
        <taxon>Agromyces</taxon>
    </lineage>
</organism>
<feature type="region of interest" description="Disordered" evidence="1">
    <location>
        <begin position="201"/>
        <end position="267"/>
    </location>
</feature>
<dbReference type="Pfam" id="PF11228">
    <property type="entry name" value="DUF3027"/>
    <property type="match status" value="1"/>
</dbReference>
<evidence type="ECO:0000313" key="2">
    <source>
        <dbReference type="EMBL" id="MCP2372590.1"/>
    </source>
</evidence>
<name>A0A9X2H4D5_9MICO</name>
<dbReference type="RefSeq" id="WP_197738017.1">
    <property type="nucleotide sequence ID" value="NZ_BAAANU010000005.1"/>
</dbReference>
<feature type="region of interest" description="Disordered" evidence="1">
    <location>
        <begin position="1"/>
        <end position="65"/>
    </location>
</feature>
<evidence type="ECO:0000313" key="3">
    <source>
        <dbReference type="Proteomes" id="UP001139722"/>
    </source>
</evidence>
<evidence type="ECO:0008006" key="4">
    <source>
        <dbReference type="Google" id="ProtNLM"/>
    </source>
</evidence>
<dbReference type="InterPro" id="IPR021391">
    <property type="entry name" value="DUF3027"/>
</dbReference>
<dbReference type="AlphaFoldDB" id="A0A9X2H4D5"/>
<dbReference type="Proteomes" id="UP001139722">
    <property type="component" value="Unassembled WGS sequence"/>
</dbReference>
<protein>
    <recommendedName>
        <fullName evidence="4">DUF3027 domain-containing protein</fullName>
    </recommendedName>
</protein>